<evidence type="ECO:0000259" key="1">
    <source>
        <dbReference type="SMART" id="SM00953"/>
    </source>
</evidence>
<protein>
    <submittedName>
        <fullName evidence="2">RES domain-containing protein</fullName>
    </submittedName>
</protein>
<dbReference type="AlphaFoldDB" id="A0A329C7V5"/>
<dbReference type="Proteomes" id="UP000248918">
    <property type="component" value="Unassembled WGS sequence"/>
</dbReference>
<organism evidence="2 3">
    <name type="scientific">Paraburkholderia bryophila</name>
    <dbReference type="NCBI Taxonomy" id="420952"/>
    <lineage>
        <taxon>Bacteria</taxon>
        <taxon>Pseudomonadati</taxon>
        <taxon>Pseudomonadota</taxon>
        <taxon>Betaproteobacteria</taxon>
        <taxon>Burkholderiales</taxon>
        <taxon>Burkholderiaceae</taxon>
        <taxon>Paraburkholderia</taxon>
    </lineage>
</organism>
<comment type="caution">
    <text evidence="2">The sequence shown here is derived from an EMBL/GenBank/DDBJ whole genome shotgun (WGS) entry which is preliminary data.</text>
</comment>
<dbReference type="InterPro" id="IPR014914">
    <property type="entry name" value="RES_dom"/>
</dbReference>
<gene>
    <name evidence="2" type="ORF">BX591_11066</name>
</gene>
<dbReference type="Pfam" id="PF08808">
    <property type="entry name" value="RES"/>
    <property type="match status" value="1"/>
</dbReference>
<dbReference type="SMART" id="SM00953">
    <property type="entry name" value="RES"/>
    <property type="match status" value="1"/>
</dbReference>
<evidence type="ECO:0000313" key="3">
    <source>
        <dbReference type="Proteomes" id="UP000248918"/>
    </source>
</evidence>
<feature type="domain" description="RES" evidence="1">
    <location>
        <begin position="216"/>
        <end position="362"/>
    </location>
</feature>
<accession>A0A329C7V5</accession>
<reference evidence="2 3" key="1">
    <citation type="submission" date="2018-06" db="EMBL/GenBank/DDBJ databases">
        <title>Genomic Encyclopedia of Type Strains, Phase III (KMG-III): the genomes of soil and plant-associated and newly described type strains.</title>
        <authorList>
            <person name="Whitman W."/>
        </authorList>
    </citation>
    <scope>NUCLEOTIDE SEQUENCE [LARGE SCALE GENOMIC DNA]</scope>
    <source>
        <strain evidence="2 3">LMG 23644</strain>
    </source>
</reference>
<proteinExistence type="predicted"/>
<dbReference type="EMBL" id="QLTK01000010">
    <property type="protein sequence ID" value="RAS29791.1"/>
    <property type="molecule type" value="Genomic_DNA"/>
</dbReference>
<evidence type="ECO:0000313" key="2">
    <source>
        <dbReference type="EMBL" id="RAS29791.1"/>
    </source>
</evidence>
<sequence length="402" mass="44625">MTSIPAAPAHFVCYDCCTAQLLKQLVTRHGTRSTCSLCGASDVICVHTGIDEFLLAVKALVRYNFGEWQYHSKLGDGSLESLFFIDPNPILKINPAQDPVDREDVVLSFLDDVNERQLQIQIFTAFGREIYGYMPKTPVSSGESDVLESAGRALRERNHFLVEAEYTPVIRPVAPYVAKTLAAGKRWHRARLGASTRAANFHEIGAPPSYFYEPHSDKNLGAPPVGSTSAGRANRPGVSYLYLASDAATAAAEIRPHPGELVSLGSFELTREQRVVDLRAHDLTKLWQSDQELEMLELIIAMEKVFSTAAPPSNRSAYTVTQFLVEVFRQLEFDGVLFRSTVGDGDNLVLFDPASASWVAESSRVIDVTRVRYDFVVRNLFDESADYDIDYNERGKAMETSS</sequence>
<name>A0A329C7V5_9BURK</name>